<accession>A0A9X9XBE3</accession>
<keyword evidence="3" id="KW-1185">Reference proteome</keyword>
<organism evidence="2 3">
    <name type="scientific">Neoroseomonas eburnea</name>
    <dbReference type="NCBI Taxonomy" id="1346889"/>
    <lineage>
        <taxon>Bacteria</taxon>
        <taxon>Pseudomonadati</taxon>
        <taxon>Pseudomonadota</taxon>
        <taxon>Alphaproteobacteria</taxon>
        <taxon>Acetobacterales</taxon>
        <taxon>Acetobacteraceae</taxon>
        <taxon>Neoroseomonas</taxon>
    </lineage>
</organism>
<dbReference type="EMBL" id="JAAEDL010000009">
    <property type="protein sequence ID" value="MBR0681029.1"/>
    <property type="molecule type" value="Genomic_DNA"/>
</dbReference>
<evidence type="ECO:0000313" key="2">
    <source>
        <dbReference type="EMBL" id="MBR0681029.1"/>
    </source>
</evidence>
<feature type="signal peptide" evidence="1">
    <location>
        <begin position="1"/>
        <end position="21"/>
    </location>
</feature>
<reference evidence="2" key="2">
    <citation type="journal article" date="2021" name="Syst. Appl. Microbiol.">
        <title>Roseomonas hellenica sp. nov., isolated from roots of wild-growing Alkanna tinctoria.</title>
        <authorList>
            <person name="Rat A."/>
            <person name="Naranjo H.D."/>
            <person name="Lebbe L."/>
            <person name="Cnockaert M."/>
            <person name="Krigas N."/>
            <person name="Grigoriadou K."/>
            <person name="Maloupa E."/>
            <person name="Willems A."/>
        </authorList>
    </citation>
    <scope>NUCLEOTIDE SEQUENCE</scope>
    <source>
        <strain evidence="2">LMG 31228</strain>
    </source>
</reference>
<keyword evidence="1" id="KW-0732">Signal</keyword>
<evidence type="ECO:0008006" key="4">
    <source>
        <dbReference type="Google" id="ProtNLM"/>
    </source>
</evidence>
<comment type="caution">
    <text evidence="2">The sequence shown here is derived from an EMBL/GenBank/DDBJ whole genome shotgun (WGS) entry which is preliminary data.</text>
</comment>
<sequence length="211" mass="23413">MRGYSVLVACLMGLAAAPAGAQVMYNGWNLGPDYGRMADAVEAQRRQQIMQMQQAEAQFTAQGMQDPVCQAHYRQHLAQGGQVPWPSFAFQCVATNRFDPESVRAFRQNELQNQRAEAERLAALREAERARGLAQGQHADSYGRGQAEAGRLMQGQQSWTDPRTGQTYALPYLGGPISQDPTTGQLFGRDAAGRQYALGRDGQWYPMRQGW</sequence>
<evidence type="ECO:0000256" key="1">
    <source>
        <dbReference type="SAM" id="SignalP"/>
    </source>
</evidence>
<dbReference type="AlphaFoldDB" id="A0A9X9XBE3"/>
<protein>
    <recommendedName>
        <fullName evidence="4">DUF2799 domain-containing protein</fullName>
    </recommendedName>
</protein>
<reference evidence="2" key="1">
    <citation type="submission" date="2020-01" db="EMBL/GenBank/DDBJ databases">
        <authorList>
            <person name="Rat A."/>
        </authorList>
    </citation>
    <scope>NUCLEOTIDE SEQUENCE</scope>
    <source>
        <strain evidence="2">LMG 31228</strain>
    </source>
</reference>
<feature type="chain" id="PRO_5040852355" description="DUF2799 domain-containing protein" evidence="1">
    <location>
        <begin position="22"/>
        <end position="211"/>
    </location>
</feature>
<dbReference type="Proteomes" id="UP001138709">
    <property type="component" value="Unassembled WGS sequence"/>
</dbReference>
<dbReference type="RefSeq" id="WP_211846566.1">
    <property type="nucleotide sequence ID" value="NZ_JAAEDL010000009.1"/>
</dbReference>
<proteinExistence type="predicted"/>
<evidence type="ECO:0000313" key="3">
    <source>
        <dbReference type="Proteomes" id="UP001138709"/>
    </source>
</evidence>
<gene>
    <name evidence="2" type="ORF">GXW74_11065</name>
</gene>
<name>A0A9X9XBE3_9PROT</name>